<proteinExistence type="predicted"/>
<dbReference type="AlphaFoldDB" id="A0A3N4KM15"/>
<dbReference type="Proteomes" id="UP000277580">
    <property type="component" value="Unassembled WGS sequence"/>
</dbReference>
<organism evidence="1 2">
    <name type="scientific">Morchella conica CCBAS932</name>
    <dbReference type="NCBI Taxonomy" id="1392247"/>
    <lineage>
        <taxon>Eukaryota</taxon>
        <taxon>Fungi</taxon>
        <taxon>Dikarya</taxon>
        <taxon>Ascomycota</taxon>
        <taxon>Pezizomycotina</taxon>
        <taxon>Pezizomycetes</taxon>
        <taxon>Pezizales</taxon>
        <taxon>Morchellaceae</taxon>
        <taxon>Morchella</taxon>
    </lineage>
</organism>
<keyword evidence="2" id="KW-1185">Reference proteome</keyword>
<accession>A0A3N4KM15</accession>
<sequence length="78" mass="8978">MSSSAAGKIPSYQMAVRTDDYRLYHQHQPVTQPGGRKDGWVTQWVKYHAASRPNEEALGVYFWQRFSISLPAKCLLHK</sequence>
<evidence type="ECO:0000313" key="2">
    <source>
        <dbReference type="Proteomes" id="UP000277580"/>
    </source>
</evidence>
<dbReference type="InParanoid" id="A0A3N4KM15"/>
<gene>
    <name evidence="1" type="ORF">P167DRAFT_303414</name>
</gene>
<protein>
    <submittedName>
        <fullName evidence="1">Uncharacterized protein</fullName>
    </submittedName>
</protein>
<dbReference type="EMBL" id="ML119152">
    <property type="protein sequence ID" value="RPB09391.1"/>
    <property type="molecule type" value="Genomic_DNA"/>
</dbReference>
<reference evidence="1 2" key="1">
    <citation type="journal article" date="2018" name="Nat. Ecol. Evol.">
        <title>Pezizomycetes genomes reveal the molecular basis of ectomycorrhizal truffle lifestyle.</title>
        <authorList>
            <person name="Murat C."/>
            <person name="Payen T."/>
            <person name="Noel B."/>
            <person name="Kuo A."/>
            <person name="Morin E."/>
            <person name="Chen J."/>
            <person name="Kohler A."/>
            <person name="Krizsan K."/>
            <person name="Balestrini R."/>
            <person name="Da Silva C."/>
            <person name="Montanini B."/>
            <person name="Hainaut M."/>
            <person name="Levati E."/>
            <person name="Barry K.W."/>
            <person name="Belfiori B."/>
            <person name="Cichocki N."/>
            <person name="Clum A."/>
            <person name="Dockter R.B."/>
            <person name="Fauchery L."/>
            <person name="Guy J."/>
            <person name="Iotti M."/>
            <person name="Le Tacon F."/>
            <person name="Lindquist E.A."/>
            <person name="Lipzen A."/>
            <person name="Malagnac F."/>
            <person name="Mello A."/>
            <person name="Molinier V."/>
            <person name="Miyauchi S."/>
            <person name="Poulain J."/>
            <person name="Riccioni C."/>
            <person name="Rubini A."/>
            <person name="Sitrit Y."/>
            <person name="Splivallo R."/>
            <person name="Traeger S."/>
            <person name="Wang M."/>
            <person name="Zifcakova L."/>
            <person name="Wipf D."/>
            <person name="Zambonelli A."/>
            <person name="Paolocci F."/>
            <person name="Nowrousian M."/>
            <person name="Ottonello S."/>
            <person name="Baldrian P."/>
            <person name="Spatafora J.W."/>
            <person name="Henrissat B."/>
            <person name="Nagy L.G."/>
            <person name="Aury J.M."/>
            <person name="Wincker P."/>
            <person name="Grigoriev I.V."/>
            <person name="Bonfante P."/>
            <person name="Martin F.M."/>
        </authorList>
    </citation>
    <scope>NUCLEOTIDE SEQUENCE [LARGE SCALE GENOMIC DNA]</scope>
    <source>
        <strain evidence="1 2">CCBAS932</strain>
    </source>
</reference>
<name>A0A3N4KM15_9PEZI</name>
<evidence type="ECO:0000313" key="1">
    <source>
        <dbReference type="EMBL" id="RPB09391.1"/>
    </source>
</evidence>